<dbReference type="Pfam" id="PF02518">
    <property type="entry name" value="HATPase_c"/>
    <property type="match status" value="1"/>
</dbReference>
<dbReference type="InterPro" id="IPR004358">
    <property type="entry name" value="Sig_transdc_His_kin-like_C"/>
</dbReference>
<dbReference type="STRING" id="41047.A0A397G659"/>
<keyword evidence="3" id="KW-0418">Kinase</keyword>
<organism evidence="8 9">
    <name type="scientific">Aspergillus thermomutatus</name>
    <name type="common">Neosartorya pseudofischeri</name>
    <dbReference type="NCBI Taxonomy" id="41047"/>
    <lineage>
        <taxon>Eukaryota</taxon>
        <taxon>Fungi</taxon>
        <taxon>Dikarya</taxon>
        <taxon>Ascomycota</taxon>
        <taxon>Pezizomycotina</taxon>
        <taxon>Eurotiomycetes</taxon>
        <taxon>Eurotiomycetidae</taxon>
        <taxon>Eurotiales</taxon>
        <taxon>Aspergillaceae</taxon>
        <taxon>Aspergillus</taxon>
        <taxon>Aspergillus subgen. Fumigati</taxon>
    </lineage>
</organism>
<dbReference type="PROSITE" id="PS50110">
    <property type="entry name" value="RESPONSE_REGULATORY"/>
    <property type="match status" value="1"/>
</dbReference>
<dbReference type="SUPFAM" id="SSF55874">
    <property type="entry name" value="ATPase domain of HSP90 chaperone/DNA topoisomerase II/histidine kinase"/>
    <property type="match status" value="1"/>
</dbReference>
<evidence type="ECO:0000259" key="6">
    <source>
        <dbReference type="PROSITE" id="PS50109"/>
    </source>
</evidence>
<dbReference type="OrthoDB" id="303614at2759"/>
<evidence type="ECO:0000256" key="1">
    <source>
        <dbReference type="ARBA" id="ARBA00022553"/>
    </source>
</evidence>
<evidence type="ECO:0000313" key="9">
    <source>
        <dbReference type="Proteomes" id="UP000215305"/>
    </source>
</evidence>
<evidence type="ECO:0000256" key="5">
    <source>
        <dbReference type="SAM" id="MobiDB-lite"/>
    </source>
</evidence>
<dbReference type="Pfam" id="PF00512">
    <property type="entry name" value="HisKA"/>
    <property type="match status" value="1"/>
</dbReference>
<dbReference type="InterPro" id="IPR001789">
    <property type="entry name" value="Sig_transdc_resp-reg_receiver"/>
</dbReference>
<dbReference type="FunFam" id="3.30.450.40:FF:000083">
    <property type="entry name" value="Sensor histidine kinase/response regulator, putative (AFU_orthologue AFUA_4G00660)"/>
    <property type="match status" value="1"/>
</dbReference>
<dbReference type="InterPro" id="IPR003594">
    <property type="entry name" value="HATPase_dom"/>
</dbReference>
<feature type="modified residue" description="4-aspartylphosphate" evidence="4">
    <location>
        <position position="1814"/>
    </location>
</feature>
<evidence type="ECO:0008006" key="10">
    <source>
        <dbReference type="Google" id="ProtNLM"/>
    </source>
</evidence>
<dbReference type="CDD" id="cd17546">
    <property type="entry name" value="REC_hyHK_CKI1_RcsC-like"/>
    <property type="match status" value="1"/>
</dbReference>
<dbReference type="Gene3D" id="3.30.565.10">
    <property type="entry name" value="Histidine kinase-like ATPase, C-terminal domain"/>
    <property type="match status" value="1"/>
</dbReference>
<feature type="compositionally biased region" description="Low complexity" evidence="5">
    <location>
        <begin position="1076"/>
        <end position="1087"/>
    </location>
</feature>
<feature type="region of interest" description="Disordered" evidence="5">
    <location>
        <begin position="93"/>
        <end position="115"/>
    </location>
</feature>
<keyword evidence="2" id="KW-0808">Transferase</keyword>
<dbReference type="GeneID" id="38125551"/>
<dbReference type="SUPFAM" id="SSF47384">
    <property type="entry name" value="Homodimeric domain of signal transducing histidine kinase"/>
    <property type="match status" value="1"/>
</dbReference>
<dbReference type="PANTHER" id="PTHR37535">
    <property type="entry name" value="FLUG DOMAIN PROTEIN"/>
    <property type="match status" value="1"/>
</dbReference>
<dbReference type="SUPFAM" id="SSF55781">
    <property type="entry name" value="GAF domain-like"/>
    <property type="match status" value="1"/>
</dbReference>
<reference evidence="8" key="1">
    <citation type="submission" date="2018-08" db="EMBL/GenBank/DDBJ databases">
        <title>Draft genome sequence of azole-resistant Aspergillus thermomutatus (Neosartorya pseudofischeri) strain HMR AF 39, isolated from a human nasal aspirate.</title>
        <authorList>
            <person name="Parent-Michaud M."/>
            <person name="Dufresne P.J."/>
            <person name="Fournier E."/>
            <person name="Martineau C."/>
            <person name="Moreira S."/>
            <person name="Perkins V."/>
            <person name="De Repentigny L."/>
            <person name="Dufresne S.F."/>
        </authorList>
    </citation>
    <scope>NUCLEOTIDE SEQUENCE [LARGE SCALE GENOMIC DNA]</scope>
    <source>
        <strain evidence="8">HMR AF 39</strain>
    </source>
</reference>
<dbReference type="PROSITE" id="PS50109">
    <property type="entry name" value="HIS_KIN"/>
    <property type="match status" value="1"/>
</dbReference>
<feature type="domain" description="Histidine kinase" evidence="6">
    <location>
        <begin position="1265"/>
        <end position="1529"/>
    </location>
</feature>
<feature type="compositionally biased region" description="Basic and acidic residues" evidence="5">
    <location>
        <begin position="1704"/>
        <end position="1721"/>
    </location>
</feature>
<dbReference type="GO" id="GO:0000155">
    <property type="term" value="F:phosphorelay sensor kinase activity"/>
    <property type="evidence" value="ECO:0007669"/>
    <property type="project" value="InterPro"/>
</dbReference>
<name>A0A397G659_ASPTH</name>
<dbReference type="Pfam" id="PF01590">
    <property type="entry name" value="GAF"/>
    <property type="match status" value="1"/>
</dbReference>
<feature type="region of interest" description="Disordered" evidence="5">
    <location>
        <begin position="1678"/>
        <end position="1747"/>
    </location>
</feature>
<feature type="compositionally biased region" description="Polar residues" evidence="5">
    <location>
        <begin position="8"/>
        <end position="24"/>
    </location>
</feature>
<feature type="compositionally biased region" description="Polar residues" evidence="5">
    <location>
        <begin position="997"/>
        <end position="1010"/>
    </location>
</feature>
<dbReference type="InterPro" id="IPR036097">
    <property type="entry name" value="HisK_dim/P_sf"/>
</dbReference>
<feature type="region of interest" description="Disordered" evidence="5">
    <location>
        <begin position="929"/>
        <end position="1010"/>
    </location>
</feature>
<feature type="region of interest" description="Disordered" evidence="5">
    <location>
        <begin position="1326"/>
        <end position="1347"/>
    </location>
</feature>
<dbReference type="PRINTS" id="PR00344">
    <property type="entry name" value="BCTRLSENSOR"/>
</dbReference>
<feature type="compositionally biased region" description="Acidic residues" evidence="5">
    <location>
        <begin position="973"/>
        <end position="984"/>
    </location>
</feature>
<evidence type="ECO:0000256" key="4">
    <source>
        <dbReference type="PROSITE-ProRule" id="PRU00169"/>
    </source>
</evidence>
<feature type="region of interest" description="Disordered" evidence="5">
    <location>
        <begin position="1053"/>
        <end position="1094"/>
    </location>
</feature>
<accession>A0A397G659</accession>
<dbReference type="Gene3D" id="3.40.50.2300">
    <property type="match status" value="1"/>
</dbReference>
<dbReference type="SMART" id="SM00387">
    <property type="entry name" value="HATPase_c"/>
    <property type="match status" value="1"/>
</dbReference>
<dbReference type="InterPro" id="IPR005467">
    <property type="entry name" value="His_kinase_dom"/>
</dbReference>
<dbReference type="Proteomes" id="UP000215305">
    <property type="component" value="Unassembled WGS sequence"/>
</dbReference>
<evidence type="ECO:0000313" key="8">
    <source>
        <dbReference type="EMBL" id="RHZ45334.1"/>
    </source>
</evidence>
<keyword evidence="1 4" id="KW-0597">Phosphoprotein</keyword>
<dbReference type="Gene3D" id="3.30.450.40">
    <property type="match status" value="1"/>
</dbReference>
<protein>
    <recommendedName>
        <fullName evidence="10">Sensor histidine kinase/response regulator</fullName>
    </recommendedName>
</protein>
<dbReference type="InterPro" id="IPR011006">
    <property type="entry name" value="CheY-like_superfamily"/>
</dbReference>
<dbReference type="EMBL" id="NKHU02000291">
    <property type="protein sequence ID" value="RHZ45334.1"/>
    <property type="molecule type" value="Genomic_DNA"/>
</dbReference>
<evidence type="ECO:0000259" key="7">
    <source>
        <dbReference type="PROSITE" id="PS50110"/>
    </source>
</evidence>
<comment type="caution">
    <text evidence="8">The sequence shown here is derived from an EMBL/GenBank/DDBJ whole genome shotgun (WGS) entry which is preliminary data.</text>
</comment>
<sequence>MRRRRETSASSRIATTESSTTSPGITDDDRSFEPNSETDLTEPEYLPSSSQMAKRRKIRRGPASRHLRADLGEFRASETENVTDASAVELVHRGRYEDPADDTDEDLSKVPEDYGRSNNTRKLNLRLKDRWARYCRTKAIEPSADPKWEDAEDALRQASPNDMHRFLNWCLKLEYNSDGRRLKGYRKASALEADWKYFRVYYTKVTKQEMSNEMGGAVRTGMRHLIDKRGLDKQPRANTPVYIEDMVPFNETILQTREKRFHLGFQRIILCLYNTIGLFTVNRKQAILHLQFKHLQISLQRDPHGGPPVPMIEIQPQFVKSVLGMSKVDVRLSVMPGACPHVLLFIVLFYANAFEAPHLTSMEDLRRLLIEDGRQEMPLPLKREMDNYYVFPKVDVIDGKPCILWEIPMNGSTLDAQLRSLSEIHGFLNPLFSHQFRCGTGELLDQSGFVSDAQRNVIMAHASSRTFIKHYRPRRHAEMQEIVCGLNPVEEFSRAVKRMSRWIDTRRPRYLTDAEKASVEMDPELQSAIRWQVELEDRCAQSDDPTLRALLEQQERIVHNTRRRLQERRRKEIRQEFSRKQAVIDIERQLTGGAVNDEPAREVLRKEFAMPPEQILLVESFFTWPTSDSLEDEWMRRNKAVTAGVQYCGFPEGALSADGRNVLHQRMYNLMDSPASSNQGRDGGPRKYAFNREGAREREMHLYLPYWGFSDSEKFAQQSIGKYPNVSRDNVLTVFAQLAALRMHAQRALISLFDKTMQHVVAEATPDLSLRAADGRDRADALWLGVRRLPRQKVPMCYHAVRSFTEEGRDIFVADDLTRDDRFKNHPSVTGHPHNRFYVSVPITSPDDYVIGSVAVLDDRPRDGVTAEQEQFLKELSATVMDHLLCLRAMREEYREEKMVRALGFQEALDKKYGGQIALVNKRLEQLQVSKSSGEGDDAGSDQGDKDTAAAGADGDPGKHVSPIHRFKQDGDGASEEEEADGETDEKNSKPQRPKLSPTTSQLQESLAPSNVRSVVNRAASMIYQALDVEGAMFIDASVHARRQTVGFTESKYDNPEAYNVQHHVDNNGGEEQMPSASSPESRSDSNAAEDDSHARSLVLGHYTSSTSEGGVNLNDSHYVSLSGGFINHLIDQYPRGKIFHIEEDGSISLSYEGVADEINYSRTGSRGAMSVEPEKKDIQQETMDIKQMMKVLPDARCIAVYPVWDFQRGRWFTVCVVWTNDPGRVLSEPKDLTYLAAFSNTVMAEVSRLDLEAADRAKSDFISSISHELRSPLHGLLGTVELLQEMVNSYAQKSLIETVYSCGRTLLDTLNHLLDYAKINTLTRPRPSDKAGVHGSTDVSKPQAAVPGSLQDENLGVLVQEVVEGLLAGAEYQRRGANGDSDALAKKEDAGPKNRLITIVDIEWQDSWHFSVYSGAWRRVVMNLFGNALKYTQAGYIRLLMRRDTLLVDGKKTPAIRMTFSDSGRGMSKDFLTNHLYSAFLQEDTTSPGLGVGLHLVHQIVKSLKGQIKFSSEVGRGTDVDVVLPVEQPELSSPSSPRSFAPLKEKLSGMTVSLFTRSSKLGDLGFDPEVFDHILTSLGQMISGWFGLRVLTPDEVDSIKPDFAIVTEHEYRNYYIEGTNEPKPDSGEIQPALPLIVLSARTSSWKTLGETVEDAVIFLTQPVSPKTLATAFEHCLGQPERSSSSTPRKLPSPVQPVEDGIPDAEKMFGGKRNSEKDRALEPVLGRAVNGEDRQQQNGDGQTDGKGAKNILLVEDNQVNLKIIEMCVKTAGFAYSTAKNGLEALEKFKANTYDAVVMGQSPRPQSFLFLTPADISMPVMDGLTATREMRSFERKTKRPPATIIILTAVLSSSMQHEAMMSGVNLFLTKPTPLKQLKEILRNLSDGKDVSQN</sequence>
<keyword evidence="9" id="KW-1185">Reference proteome</keyword>
<proteinExistence type="predicted"/>
<feature type="domain" description="Response regulatory" evidence="7">
    <location>
        <begin position="1750"/>
        <end position="1884"/>
    </location>
</feature>
<dbReference type="CDD" id="cd00082">
    <property type="entry name" value="HisKA"/>
    <property type="match status" value="1"/>
</dbReference>
<dbReference type="VEuPathDB" id="FungiDB:CDV56_103577"/>
<dbReference type="Pfam" id="PF11917">
    <property type="entry name" value="DUF3435"/>
    <property type="match status" value="1"/>
</dbReference>
<evidence type="ECO:0000256" key="3">
    <source>
        <dbReference type="ARBA" id="ARBA00022777"/>
    </source>
</evidence>
<dbReference type="PANTHER" id="PTHR37535:SF2">
    <property type="entry name" value="FINGER DOMAIN PROTEIN, PUTATIVE (AFU_ORTHOLOGUE AFUA_6G09300)-RELATED"/>
    <property type="match status" value="1"/>
</dbReference>
<dbReference type="SUPFAM" id="SSF52172">
    <property type="entry name" value="CheY-like"/>
    <property type="match status" value="1"/>
</dbReference>
<evidence type="ECO:0000256" key="2">
    <source>
        <dbReference type="ARBA" id="ARBA00022679"/>
    </source>
</evidence>
<dbReference type="InterPro" id="IPR003661">
    <property type="entry name" value="HisK_dim/P_dom"/>
</dbReference>
<feature type="region of interest" description="Disordered" evidence="5">
    <location>
        <begin position="1"/>
        <end position="64"/>
    </location>
</feature>
<dbReference type="InterPro" id="IPR029016">
    <property type="entry name" value="GAF-like_dom_sf"/>
</dbReference>
<feature type="compositionally biased region" description="Basic and acidic residues" evidence="5">
    <location>
        <begin position="106"/>
        <end position="115"/>
    </location>
</feature>
<dbReference type="Gene3D" id="1.10.287.130">
    <property type="match status" value="1"/>
</dbReference>
<dbReference type="InterPro" id="IPR036890">
    <property type="entry name" value="HATPase_C_sf"/>
</dbReference>
<dbReference type="SMART" id="SM00448">
    <property type="entry name" value="REC"/>
    <property type="match status" value="1"/>
</dbReference>
<dbReference type="InterPro" id="IPR021842">
    <property type="entry name" value="DUF3435"/>
</dbReference>
<dbReference type="SMART" id="SM00388">
    <property type="entry name" value="HisKA"/>
    <property type="match status" value="1"/>
</dbReference>
<dbReference type="FunFam" id="1.10.287.130:FF:000023">
    <property type="entry name" value="Sensor histidine kinase/response regulator, putative"/>
    <property type="match status" value="1"/>
</dbReference>
<feature type="compositionally biased region" description="Basic residues" evidence="5">
    <location>
        <begin position="53"/>
        <end position="64"/>
    </location>
</feature>
<dbReference type="InterPro" id="IPR003018">
    <property type="entry name" value="GAF"/>
</dbReference>
<dbReference type="RefSeq" id="XP_026610683.1">
    <property type="nucleotide sequence ID" value="XM_026757196.1"/>
</dbReference>
<gene>
    <name evidence="8" type="ORF">CDV56_103577</name>
</gene>
<dbReference type="Pfam" id="PF00072">
    <property type="entry name" value="Response_reg"/>
    <property type="match status" value="1"/>
</dbReference>